<feature type="chain" id="PRO_5047379222" evidence="2">
    <location>
        <begin position="26"/>
        <end position="146"/>
    </location>
</feature>
<dbReference type="SMART" id="SM00749">
    <property type="entry name" value="BON"/>
    <property type="match status" value="1"/>
</dbReference>
<organism evidence="4 5">
    <name type="scientific">Uliginosibacterium paludis</name>
    <dbReference type="NCBI Taxonomy" id="1615952"/>
    <lineage>
        <taxon>Bacteria</taxon>
        <taxon>Pseudomonadati</taxon>
        <taxon>Pseudomonadota</taxon>
        <taxon>Betaproteobacteria</taxon>
        <taxon>Rhodocyclales</taxon>
        <taxon>Zoogloeaceae</taxon>
        <taxon>Uliginosibacterium</taxon>
    </lineage>
</organism>
<reference evidence="4 5" key="1">
    <citation type="submission" date="2024-07" db="EMBL/GenBank/DDBJ databases">
        <title>Uliginosibacterium paludis KCTC:42655.</title>
        <authorList>
            <person name="Kim M.K."/>
        </authorList>
    </citation>
    <scope>NUCLEOTIDE SEQUENCE [LARGE SCALE GENOMIC DNA]</scope>
    <source>
        <strain evidence="4 5">KCTC 42655</strain>
    </source>
</reference>
<protein>
    <submittedName>
        <fullName evidence="4">BON domain-containing protein</fullName>
    </submittedName>
</protein>
<dbReference type="Gene3D" id="3.30.1340.30">
    <property type="match status" value="1"/>
</dbReference>
<evidence type="ECO:0000313" key="4">
    <source>
        <dbReference type="EMBL" id="MET1491912.1"/>
    </source>
</evidence>
<dbReference type="EMBL" id="JBEWLZ010000017">
    <property type="protein sequence ID" value="MET1491912.1"/>
    <property type="molecule type" value="Genomic_DNA"/>
</dbReference>
<gene>
    <name evidence="4" type="ORF">ABVT11_18880</name>
</gene>
<dbReference type="InterPro" id="IPR014004">
    <property type="entry name" value="Transpt-assoc_nodulatn_dom_bac"/>
</dbReference>
<evidence type="ECO:0000259" key="3">
    <source>
        <dbReference type="PROSITE" id="PS50914"/>
    </source>
</evidence>
<dbReference type="PROSITE" id="PS51257">
    <property type="entry name" value="PROKAR_LIPOPROTEIN"/>
    <property type="match status" value="1"/>
</dbReference>
<dbReference type="PANTHER" id="PTHR34606">
    <property type="entry name" value="BON DOMAIN-CONTAINING PROTEIN"/>
    <property type="match status" value="1"/>
</dbReference>
<name>A0ABV2CWV7_9RHOO</name>
<keyword evidence="2" id="KW-0732">Signal</keyword>
<proteinExistence type="predicted"/>
<dbReference type="RefSeq" id="WP_345928010.1">
    <property type="nucleotide sequence ID" value="NZ_JBDIVF010000005.1"/>
</dbReference>
<dbReference type="Proteomes" id="UP001548590">
    <property type="component" value="Unassembled WGS sequence"/>
</dbReference>
<dbReference type="InterPro" id="IPR007055">
    <property type="entry name" value="BON_dom"/>
</dbReference>
<sequence length="146" mass="15075">MTRQTSLPLKTAACAALLLSVVACSKTSDDATAGQKLDSAVASTERNASETRADVRQEMSELKQDMKQAGNAVAGAVDDASITAGVNAELAKDDKLSALKIDVDTKGGKVLLTGKAPDAESRERATRLAANVKGVTDVDNKLEVGS</sequence>
<feature type="domain" description="BON" evidence="3">
    <location>
        <begin position="78"/>
        <end position="146"/>
    </location>
</feature>
<keyword evidence="5" id="KW-1185">Reference proteome</keyword>
<feature type="compositionally biased region" description="Basic and acidic residues" evidence="1">
    <location>
        <begin position="47"/>
        <end position="66"/>
    </location>
</feature>
<dbReference type="Pfam" id="PF04972">
    <property type="entry name" value="BON"/>
    <property type="match status" value="1"/>
</dbReference>
<accession>A0ABV2CWV7</accession>
<evidence type="ECO:0000256" key="2">
    <source>
        <dbReference type="SAM" id="SignalP"/>
    </source>
</evidence>
<feature type="signal peptide" evidence="2">
    <location>
        <begin position="1"/>
        <end position="25"/>
    </location>
</feature>
<dbReference type="PROSITE" id="PS50914">
    <property type="entry name" value="BON"/>
    <property type="match status" value="1"/>
</dbReference>
<dbReference type="PANTHER" id="PTHR34606:SF15">
    <property type="entry name" value="BON DOMAIN-CONTAINING PROTEIN"/>
    <property type="match status" value="1"/>
</dbReference>
<dbReference type="InterPro" id="IPR051686">
    <property type="entry name" value="Lipoprotein_DolP"/>
</dbReference>
<evidence type="ECO:0000256" key="1">
    <source>
        <dbReference type="SAM" id="MobiDB-lite"/>
    </source>
</evidence>
<comment type="caution">
    <text evidence="4">The sequence shown here is derived from an EMBL/GenBank/DDBJ whole genome shotgun (WGS) entry which is preliminary data.</text>
</comment>
<evidence type="ECO:0000313" key="5">
    <source>
        <dbReference type="Proteomes" id="UP001548590"/>
    </source>
</evidence>
<feature type="region of interest" description="Disordered" evidence="1">
    <location>
        <begin position="32"/>
        <end position="67"/>
    </location>
</feature>